<dbReference type="Proteomes" id="UP000811246">
    <property type="component" value="Chromosome 13"/>
</dbReference>
<dbReference type="GO" id="GO:0003697">
    <property type="term" value="F:single-stranded DNA binding"/>
    <property type="evidence" value="ECO:0007669"/>
    <property type="project" value="TreeGrafter"/>
</dbReference>
<dbReference type="GO" id="GO:0000400">
    <property type="term" value="F:four-way junction DNA binding"/>
    <property type="evidence" value="ECO:0007669"/>
    <property type="project" value="TreeGrafter"/>
</dbReference>
<dbReference type="GO" id="GO:0005524">
    <property type="term" value="F:ATP binding"/>
    <property type="evidence" value="ECO:0007669"/>
    <property type="project" value="InterPro"/>
</dbReference>
<reference evidence="4" key="1">
    <citation type="submission" date="2021-01" db="EMBL/GenBank/DDBJ databases">
        <authorList>
            <person name="Lovell J.T."/>
            <person name="Bentley N."/>
            <person name="Bhattarai G."/>
            <person name="Jenkins J.W."/>
            <person name="Sreedasyam A."/>
            <person name="Alarcon Y."/>
            <person name="Bock C."/>
            <person name="Boston L."/>
            <person name="Carlson J."/>
            <person name="Cervantes K."/>
            <person name="Clermont K."/>
            <person name="Krom N."/>
            <person name="Kubenka K."/>
            <person name="Mamidi S."/>
            <person name="Mattison C."/>
            <person name="Monteros M."/>
            <person name="Pisani C."/>
            <person name="Plott C."/>
            <person name="Rajasekar S."/>
            <person name="Rhein H.S."/>
            <person name="Rohla C."/>
            <person name="Song M."/>
            <person name="Hilaire R.S."/>
            <person name="Shu S."/>
            <person name="Wells L."/>
            <person name="Wang X."/>
            <person name="Webber J."/>
            <person name="Heerema R.J."/>
            <person name="Klein P."/>
            <person name="Conner P."/>
            <person name="Grauke L."/>
            <person name="Grimwood J."/>
            <person name="Schmutz J."/>
            <person name="Randall J.J."/>
        </authorList>
    </citation>
    <scope>NUCLEOTIDE SEQUENCE</scope>
    <source>
        <tissue evidence="4">Leaf</tissue>
    </source>
</reference>
<organism evidence="4 5">
    <name type="scientific">Carya illinoinensis</name>
    <name type="common">Pecan</name>
    <dbReference type="NCBI Taxonomy" id="32201"/>
    <lineage>
        <taxon>Eukaryota</taxon>
        <taxon>Viridiplantae</taxon>
        <taxon>Streptophyta</taxon>
        <taxon>Embryophyta</taxon>
        <taxon>Tracheophyta</taxon>
        <taxon>Spermatophyta</taxon>
        <taxon>Magnoliopsida</taxon>
        <taxon>eudicotyledons</taxon>
        <taxon>Gunneridae</taxon>
        <taxon>Pentapetalae</taxon>
        <taxon>rosids</taxon>
        <taxon>fabids</taxon>
        <taxon>Fagales</taxon>
        <taxon>Juglandaceae</taxon>
        <taxon>Carya</taxon>
    </lineage>
</organism>
<proteinExistence type="predicted"/>
<dbReference type="GO" id="GO:0005815">
    <property type="term" value="C:microtubule organizing center"/>
    <property type="evidence" value="ECO:0007669"/>
    <property type="project" value="TreeGrafter"/>
</dbReference>
<dbReference type="GO" id="GO:0000723">
    <property type="term" value="P:telomere maintenance"/>
    <property type="evidence" value="ECO:0007669"/>
    <property type="project" value="TreeGrafter"/>
</dbReference>
<dbReference type="EMBL" id="CM031837">
    <property type="protein sequence ID" value="KAG6681557.1"/>
    <property type="molecule type" value="Genomic_DNA"/>
</dbReference>
<dbReference type="AlphaFoldDB" id="A0A922AN98"/>
<evidence type="ECO:0000259" key="3">
    <source>
        <dbReference type="PROSITE" id="PS50162"/>
    </source>
</evidence>
<dbReference type="InterPro" id="IPR013632">
    <property type="entry name" value="Rad51_C"/>
</dbReference>
<dbReference type="GO" id="GO:0005657">
    <property type="term" value="C:replication fork"/>
    <property type="evidence" value="ECO:0007669"/>
    <property type="project" value="TreeGrafter"/>
</dbReference>
<gene>
    <name evidence="4" type="ORF">I3842_13G099600</name>
</gene>
<sequence>MELLEDAQLNKHVLSTGCEGIDLLLQGGLRMGQLTELVGASSSGKTQVCLLATSNVAKKHMDGVVYLDTGNSFSPQRVIDFIRQNPDPAIDQAKHRILQKVMNRILCHSVFDIFTMFDVLHQLEVNLRSQKGDCQVRLLIVDSISSLVTPILGGGGSQGDKSHCGWRGRYL</sequence>
<dbReference type="PANTHER" id="PTHR46457">
    <property type="entry name" value="DNA REPAIR PROTEIN RAD51 HOMOLOG 4"/>
    <property type="match status" value="1"/>
</dbReference>
<name>A0A922AN98_CARIL</name>
<dbReference type="GO" id="GO:0000724">
    <property type="term" value="P:double-strand break repair via homologous recombination"/>
    <property type="evidence" value="ECO:0007669"/>
    <property type="project" value="TreeGrafter"/>
</dbReference>
<dbReference type="Pfam" id="PF08423">
    <property type="entry name" value="Rad51"/>
    <property type="match status" value="1"/>
</dbReference>
<dbReference type="GO" id="GO:0007131">
    <property type="term" value="P:reciprocal meiotic recombination"/>
    <property type="evidence" value="ECO:0007669"/>
    <property type="project" value="TreeGrafter"/>
</dbReference>
<evidence type="ECO:0000313" key="5">
    <source>
        <dbReference type="Proteomes" id="UP000811246"/>
    </source>
</evidence>
<dbReference type="InterPro" id="IPR051988">
    <property type="entry name" value="HRR_RAD51_Paralog"/>
</dbReference>
<accession>A0A922AN98</accession>
<protein>
    <recommendedName>
        <fullName evidence="3">RecA family profile 1 domain-containing protein</fullName>
    </recommendedName>
</protein>
<evidence type="ECO:0000256" key="1">
    <source>
        <dbReference type="ARBA" id="ARBA00004123"/>
    </source>
</evidence>
<feature type="domain" description="RecA family profile 1" evidence="3">
    <location>
        <begin position="10"/>
        <end position="171"/>
    </location>
</feature>
<dbReference type="InterPro" id="IPR020588">
    <property type="entry name" value="RecA_ATP-bd"/>
</dbReference>
<dbReference type="GO" id="GO:0140664">
    <property type="term" value="F:ATP-dependent DNA damage sensor activity"/>
    <property type="evidence" value="ECO:0007669"/>
    <property type="project" value="InterPro"/>
</dbReference>
<comment type="subcellular location">
    <subcellularLocation>
        <location evidence="1">Nucleus</location>
    </subcellularLocation>
</comment>
<dbReference type="GO" id="GO:0033063">
    <property type="term" value="C:Rad51B-Rad51C-Rad51D-XRCC2 complex"/>
    <property type="evidence" value="ECO:0007669"/>
    <property type="project" value="TreeGrafter"/>
</dbReference>
<evidence type="ECO:0000313" key="4">
    <source>
        <dbReference type="EMBL" id="KAG6681557.1"/>
    </source>
</evidence>
<keyword evidence="2" id="KW-0539">Nucleus</keyword>
<evidence type="ECO:0000256" key="2">
    <source>
        <dbReference type="ARBA" id="ARBA00023242"/>
    </source>
</evidence>
<dbReference type="PANTHER" id="PTHR46457:SF1">
    <property type="entry name" value="DNA REPAIR PROTEIN RAD51 HOMOLOG 4"/>
    <property type="match status" value="1"/>
</dbReference>
<dbReference type="PROSITE" id="PS50162">
    <property type="entry name" value="RECA_2"/>
    <property type="match status" value="1"/>
</dbReference>
<comment type="caution">
    <text evidence="4">The sequence shown here is derived from an EMBL/GenBank/DDBJ whole genome shotgun (WGS) entry which is preliminary data.</text>
</comment>
<dbReference type="GO" id="GO:0042148">
    <property type="term" value="P:DNA strand invasion"/>
    <property type="evidence" value="ECO:0007669"/>
    <property type="project" value="TreeGrafter"/>
</dbReference>